<evidence type="ECO:0000256" key="1">
    <source>
        <dbReference type="PROSITE-ProRule" id="PRU00169"/>
    </source>
</evidence>
<dbReference type="PROSITE" id="PS50110">
    <property type="entry name" value="RESPONSE_REGULATORY"/>
    <property type="match status" value="1"/>
</dbReference>
<feature type="domain" description="Response regulatory" evidence="2">
    <location>
        <begin position="16"/>
        <end position="131"/>
    </location>
</feature>
<dbReference type="CDD" id="cd17569">
    <property type="entry name" value="REC_HupR-like"/>
    <property type="match status" value="1"/>
</dbReference>
<protein>
    <submittedName>
        <fullName evidence="4">Response regulator c-di-GMP phosphodiesterase, RpfG family, contains REC and HD-GYP domains</fullName>
    </submittedName>
</protein>
<dbReference type="Pfam" id="PF00072">
    <property type="entry name" value="Response_reg"/>
    <property type="match status" value="1"/>
</dbReference>
<dbReference type="RefSeq" id="WP_072838519.1">
    <property type="nucleotide sequence ID" value="NZ_FQVF01000004.1"/>
</dbReference>
<evidence type="ECO:0000259" key="2">
    <source>
        <dbReference type="PROSITE" id="PS50110"/>
    </source>
</evidence>
<accession>A0A1M4WTV3</accession>
<evidence type="ECO:0000259" key="3">
    <source>
        <dbReference type="PROSITE" id="PS51832"/>
    </source>
</evidence>
<name>A0A1M4WTV3_9GAMM</name>
<dbReference type="EMBL" id="FQVF01000004">
    <property type="protein sequence ID" value="SHE84676.1"/>
    <property type="molecule type" value="Genomic_DNA"/>
</dbReference>
<dbReference type="InterPro" id="IPR001789">
    <property type="entry name" value="Sig_transdc_resp-reg_receiver"/>
</dbReference>
<dbReference type="Proteomes" id="UP000184517">
    <property type="component" value="Unassembled WGS sequence"/>
</dbReference>
<dbReference type="Gene3D" id="1.10.3210.10">
    <property type="entry name" value="Hypothetical protein af1432"/>
    <property type="match status" value="1"/>
</dbReference>
<dbReference type="SMART" id="SM00448">
    <property type="entry name" value="REC"/>
    <property type="match status" value="1"/>
</dbReference>
<keyword evidence="1" id="KW-0597">Phosphoprotein</keyword>
<evidence type="ECO:0000313" key="5">
    <source>
        <dbReference type="Proteomes" id="UP000184517"/>
    </source>
</evidence>
<dbReference type="PROSITE" id="PS51832">
    <property type="entry name" value="HD_GYP"/>
    <property type="match status" value="1"/>
</dbReference>
<proteinExistence type="predicted"/>
<dbReference type="InterPro" id="IPR052020">
    <property type="entry name" value="Cyclic_di-GMP/3'3'-cGAMP_PDE"/>
</dbReference>
<dbReference type="SUPFAM" id="SSF52172">
    <property type="entry name" value="CheY-like"/>
    <property type="match status" value="1"/>
</dbReference>
<dbReference type="STRING" id="1122206.SAMN02745753_00884"/>
<dbReference type="PANTHER" id="PTHR45228">
    <property type="entry name" value="CYCLIC DI-GMP PHOSPHODIESTERASE TM_0186-RELATED"/>
    <property type="match status" value="1"/>
</dbReference>
<dbReference type="InterPro" id="IPR011006">
    <property type="entry name" value="CheY-like_superfamily"/>
</dbReference>
<dbReference type="GO" id="GO:0000160">
    <property type="term" value="P:phosphorelay signal transduction system"/>
    <property type="evidence" value="ECO:0007669"/>
    <property type="project" value="InterPro"/>
</dbReference>
<feature type="modified residue" description="4-aspartylphosphate" evidence="1">
    <location>
        <position position="65"/>
    </location>
</feature>
<reference evidence="5" key="1">
    <citation type="submission" date="2016-11" db="EMBL/GenBank/DDBJ databases">
        <authorList>
            <person name="Varghese N."/>
            <person name="Submissions S."/>
        </authorList>
    </citation>
    <scope>NUCLEOTIDE SEQUENCE [LARGE SCALE GENOMIC DNA]</scope>
    <source>
        <strain evidence="5">DSM 16579</strain>
    </source>
</reference>
<dbReference type="PANTHER" id="PTHR45228:SF8">
    <property type="entry name" value="TWO-COMPONENT RESPONSE REGULATOR-RELATED"/>
    <property type="match status" value="1"/>
</dbReference>
<dbReference type="Pfam" id="PF13487">
    <property type="entry name" value="HD_5"/>
    <property type="match status" value="1"/>
</dbReference>
<dbReference type="InterPro" id="IPR037522">
    <property type="entry name" value="HD_GYP_dom"/>
</dbReference>
<organism evidence="4 5">
    <name type="scientific">Marinomonas polaris DSM 16579</name>
    <dbReference type="NCBI Taxonomy" id="1122206"/>
    <lineage>
        <taxon>Bacteria</taxon>
        <taxon>Pseudomonadati</taxon>
        <taxon>Pseudomonadota</taxon>
        <taxon>Gammaproteobacteria</taxon>
        <taxon>Oceanospirillales</taxon>
        <taxon>Oceanospirillaceae</taxon>
        <taxon>Marinomonas</taxon>
    </lineage>
</organism>
<feature type="domain" description="HD-GYP" evidence="3">
    <location>
        <begin position="179"/>
        <end position="375"/>
    </location>
</feature>
<dbReference type="Gene3D" id="3.40.50.2300">
    <property type="match status" value="1"/>
</dbReference>
<dbReference type="OrthoDB" id="9802066at2"/>
<dbReference type="AlphaFoldDB" id="A0A1M4WTV3"/>
<gene>
    <name evidence="4" type="ORF">SAMN02745753_00884</name>
</gene>
<sequence length="448" mass="50455">MSNDASNLDAMETRPSLLLVDDEKNVLSSLKRLFRKANCDVFIANSGQEGLEVLKEQAIDVIVSDARMPEMTGPEFLAIAAEKHPNTIRILLTGYADMEAISDAINLGRISHYVEKPWDDEKLQTLVHDAFVTINLKKRNEHLQSLVTSQNEKLTAMNETLEATVKERTQKIIEINAALQENYKNTIDLFANLLDMRTPRSSVDVPDIISLVTDMAELLNLPQRELIHLTRAAKMRYMSQMSFADELLFTPYVLLSEEQKHEYKQYPLKGATLLKNIRPLVPVADIILHHKEYLNGEGYPRGEKEASIPKSAQILTVANDYVELITGRMWETTLSHQDAMDYLISKSGTYYSTSAVEALKSCLSTQKIEHSIDDHCVASQQLTAGMILSRDLRNHHGDFLLAKGVELADSAIMLLIELEKSSKKEFNLFVDIPAGLEVSKSLLKEIQK</sequence>
<dbReference type="SUPFAM" id="SSF109604">
    <property type="entry name" value="HD-domain/PDEase-like"/>
    <property type="match status" value="1"/>
</dbReference>
<keyword evidence="5" id="KW-1185">Reference proteome</keyword>
<evidence type="ECO:0000313" key="4">
    <source>
        <dbReference type="EMBL" id="SHE84676.1"/>
    </source>
</evidence>